<accession>A0A6J4I0Q2</accession>
<gene>
    <name evidence="2" type="ORF">AVDCRST_MAG41-1227</name>
</gene>
<feature type="non-terminal residue" evidence="2">
    <location>
        <position position="38"/>
    </location>
</feature>
<protein>
    <submittedName>
        <fullName evidence="2">Uncharacterized protein</fullName>
    </submittedName>
</protein>
<dbReference type="EMBL" id="CADCTP010000118">
    <property type="protein sequence ID" value="CAA9236678.1"/>
    <property type="molecule type" value="Genomic_DNA"/>
</dbReference>
<organism evidence="2">
    <name type="scientific">uncultured Mycobacteriales bacterium</name>
    <dbReference type="NCBI Taxonomy" id="581187"/>
    <lineage>
        <taxon>Bacteria</taxon>
        <taxon>Bacillati</taxon>
        <taxon>Actinomycetota</taxon>
        <taxon>Actinomycetes</taxon>
        <taxon>Mycobacteriales</taxon>
        <taxon>environmental samples</taxon>
    </lineage>
</organism>
<name>A0A6J4I0Q2_9ACTN</name>
<sequence>MSGPRDPRGGLPPEFDPRGGGDPRFRGPDPRGRDPYGP</sequence>
<reference evidence="2" key="1">
    <citation type="submission" date="2020-02" db="EMBL/GenBank/DDBJ databases">
        <authorList>
            <person name="Meier V. D."/>
        </authorList>
    </citation>
    <scope>NUCLEOTIDE SEQUENCE</scope>
    <source>
        <strain evidence="2">AVDCRST_MAG41</strain>
    </source>
</reference>
<feature type="compositionally biased region" description="Basic and acidic residues" evidence="1">
    <location>
        <begin position="15"/>
        <end position="38"/>
    </location>
</feature>
<feature type="region of interest" description="Disordered" evidence="1">
    <location>
        <begin position="1"/>
        <end position="38"/>
    </location>
</feature>
<evidence type="ECO:0000256" key="1">
    <source>
        <dbReference type="SAM" id="MobiDB-lite"/>
    </source>
</evidence>
<proteinExistence type="predicted"/>
<evidence type="ECO:0000313" key="2">
    <source>
        <dbReference type="EMBL" id="CAA9236678.1"/>
    </source>
</evidence>
<dbReference type="AlphaFoldDB" id="A0A6J4I0Q2"/>